<proteinExistence type="predicted"/>
<dbReference type="OrthoDB" id="8800255at2"/>
<evidence type="ECO:0000313" key="5">
    <source>
        <dbReference type="Proteomes" id="UP000199517"/>
    </source>
</evidence>
<evidence type="ECO:0000256" key="2">
    <source>
        <dbReference type="SAM" id="Phobius"/>
    </source>
</evidence>
<feature type="transmembrane region" description="Helical" evidence="2">
    <location>
        <begin position="999"/>
        <end position="1021"/>
    </location>
</feature>
<keyword evidence="2" id="KW-0472">Membrane</keyword>
<feature type="transmembrane region" description="Helical" evidence="2">
    <location>
        <begin position="913"/>
        <end position="933"/>
    </location>
</feature>
<feature type="transmembrane region" description="Helical" evidence="2">
    <location>
        <begin position="888"/>
        <end position="907"/>
    </location>
</feature>
<feature type="transmembrane region" description="Helical" evidence="2">
    <location>
        <begin position="1027"/>
        <end position="1047"/>
    </location>
</feature>
<feature type="transmembrane region" description="Helical" evidence="2">
    <location>
        <begin position="967"/>
        <end position="987"/>
    </location>
</feature>
<feature type="transmembrane region" description="Helical" evidence="2">
    <location>
        <begin position="1068"/>
        <end position="1087"/>
    </location>
</feature>
<feature type="transmembrane region" description="Helical" evidence="2">
    <location>
        <begin position="1093"/>
        <end position="1114"/>
    </location>
</feature>
<feature type="transmembrane region" description="Helical" evidence="2">
    <location>
        <begin position="942"/>
        <end position="961"/>
    </location>
</feature>
<dbReference type="EMBL" id="FOMQ01000001">
    <property type="protein sequence ID" value="SFD32395.1"/>
    <property type="molecule type" value="Genomic_DNA"/>
</dbReference>
<organism evidence="4 5">
    <name type="scientific">Paracidovorax konjaci</name>
    <dbReference type="NCBI Taxonomy" id="32040"/>
    <lineage>
        <taxon>Bacteria</taxon>
        <taxon>Pseudomonadati</taxon>
        <taxon>Pseudomonadota</taxon>
        <taxon>Betaproteobacteria</taxon>
        <taxon>Burkholderiales</taxon>
        <taxon>Comamonadaceae</taxon>
        <taxon>Paracidovorax</taxon>
    </lineage>
</organism>
<feature type="region of interest" description="Disordered" evidence="1">
    <location>
        <begin position="85"/>
        <end position="108"/>
    </location>
</feature>
<dbReference type="AlphaFoldDB" id="A0A1I1RDM3"/>
<protein>
    <submittedName>
        <fullName evidence="4">Uncharacterized protein</fullName>
    </submittedName>
</protein>
<accession>A0A1I1RDM3</accession>
<evidence type="ECO:0000313" key="4">
    <source>
        <dbReference type="EMBL" id="SFD32395.1"/>
    </source>
</evidence>
<keyword evidence="2" id="KW-1133">Transmembrane helix</keyword>
<dbReference type="RefSeq" id="WP_092948624.1">
    <property type="nucleotide sequence ID" value="NZ_FOMQ01000001.1"/>
</dbReference>
<feature type="signal peptide" evidence="3">
    <location>
        <begin position="1"/>
        <end position="30"/>
    </location>
</feature>
<evidence type="ECO:0000256" key="3">
    <source>
        <dbReference type="SAM" id="SignalP"/>
    </source>
</evidence>
<keyword evidence="2" id="KW-0812">Transmembrane</keyword>
<reference evidence="5" key="1">
    <citation type="submission" date="2016-10" db="EMBL/GenBank/DDBJ databases">
        <authorList>
            <person name="Varghese N."/>
            <person name="Submissions S."/>
        </authorList>
    </citation>
    <scope>NUCLEOTIDE SEQUENCE [LARGE SCALE GENOMIC DNA]</scope>
    <source>
        <strain evidence="5">DSM 7481</strain>
    </source>
</reference>
<dbReference type="Proteomes" id="UP000199517">
    <property type="component" value="Unassembled WGS sequence"/>
</dbReference>
<name>A0A1I1RDM3_9BURK</name>
<feature type="chain" id="PRO_5011583360" evidence="3">
    <location>
        <begin position="31"/>
        <end position="1121"/>
    </location>
</feature>
<keyword evidence="5" id="KW-1185">Reference proteome</keyword>
<dbReference type="STRING" id="32040.SAMN04489710_10134"/>
<keyword evidence="3" id="KW-0732">Signal</keyword>
<sequence length="1121" mass="123265">MRKTVLRTVLRQGLWQSALALLLLPGAAPAADVATDVAFGPPPMPGYLGRLLQPVKAGDPLLPGSFDLKAQLGLKHVPAMELDSSVPLEAGPSSGRSAGAERGVRLTPPADTDLSAYDELWVDHGAPGHCTPQLELQTNEGLQEGRLSSTTIVGMAEGRGVLFTEQPSRMPWVGKDMFYLLARQLGSRDDRQWRYAQDGDATVFQRRLQVPLDRAQVIELEFPSGARLNGVNLLISVGDHHRPSRLLTPADFTSETQDDGVRTRVRLRVDRVLAEYRQRKRPVSLAEVLVFYQGTKERALADKPLRRLTVLSLPGSGLVAAGDRTLQAPMKTEQLTASTWRTSLDLKDVTGRWVARMPLRMAEWQITGGAACRVELLGAHLVKLKRSSSPAFVNYMAAHVRALGGPFLVRPEDRTGIEWLDIAAQLPLAWAQPLPQSPRVRGSDAEYPGWGLRVAAAAGDALDGAQGEGLAFSGGAAVSMDWRVDFRVRPGQRLHVDVRSEDPRLPEIDVRVTAEGGRQYDFRVPPNQPLLLDRRIPEGVQVRSIALRLDAQGLGTPWSVRGVTVFRPYRMEAAQVSDAYRPGWGVIPLVVQPEETDPGDTWRSDGMQAVGALHSRLGAPGGTVLSWTTPVQLPARHVLDLRLGYEIQGAEIDHCWLRAEIRGDRGHRLERQLCSRDGNIREGVTADLLEHFDEDERIVAIHWKGALYVEQPAQVKLQASIGVGARPSVNETLSRGPVLLMGGERWLPGTLTADVRKTLAKGRRPVWLDYGRLTVAPEQDMAPALLQDDDLFELKRVTLVSDQDAQSGAVVHWREQLRPPAPSPGMGKLQKLGAALLTGLVVWLVWRGLASRWRSVLRLVQPRLDRGRQLAAKAWALCERLSAAASRYMPLFHFAVMVAALPLFWRAGRGDEGAPWLLGAGVSLWITSALHLWRELPAWGRFFARYLWPCMWMAWVAWALGSYEAPATLTAAAAVVAGTLWPVASAVHRSLWWMRRGMGLLIGGVLFMAAACYGLGFMSTVDWGENVFITLGGLCMIAAWWCAVRGARDGLTRWRPGLARWLYDERGGPFLAGAMIALVASMVLLQLGMSQLAAHVVTLCFYQLCLGVALQAWVHARRGPP</sequence>
<feature type="transmembrane region" description="Helical" evidence="2">
    <location>
        <begin position="832"/>
        <end position="849"/>
    </location>
</feature>
<evidence type="ECO:0000256" key="1">
    <source>
        <dbReference type="SAM" id="MobiDB-lite"/>
    </source>
</evidence>
<gene>
    <name evidence="4" type="ORF">SAMN04489710_10134</name>
</gene>